<dbReference type="PANTHER" id="PTHR47371:SF3">
    <property type="entry name" value="PHOSPHOGLYCEROL TRANSFERASE I"/>
    <property type="match status" value="1"/>
</dbReference>
<dbReference type="Gene3D" id="3.40.720.10">
    <property type="entry name" value="Alkaline Phosphatase, subunit A"/>
    <property type="match status" value="1"/>
</dbReference>
<dbReference type="GO" id="GO:0016787">
    <property type="term" value="F:hydrolase activity"/>
    <property type="evidence" value="ECO:0007669"/>
    <property type="project" value="UniProtKB-KW"/>
</dbReference>
<accession>A0A6L8V0Y0</accession>
<name>A0A6L8V0Y0_9BACL</name>
<feature type="domain" description="Sulfatase N-terminal" evidence="9">
    <location>
        <begin position="273"/>
        <end position="570"/>
    </location>
</feature>
<evidence type="ECO:0000256" key="1">
    <source>
        <dbReference type="ARBA" id="ARBA00004651"/>
    </source>
</evidence>
<proteinExistence type="predicted"/>
<evidence type="ECO:0000256" key="2">
    <source>
        <dbReference type="ARBA" id="ARBA00004936"/>
    </source>
</evidence>
<protein>
    <submittedName>
        <fullName evidence="10">Sulfatase-like hydrolase/transferase</fullName>
    </submittedName>
</protein>
<feature type="transmembrane region" description="Helical" evidence="8">
    <location>
        <begin position="65"/>
        <end position="85"/>
    </location>
</feature>
<evidence type="ECO:0000256" key="4">
    <source>
        <dbReference type="ARBA" id="ARBA00022692"/>
    </source>
</evidence>
<evidence type="ECO:0000313" key="10">
    <source>
        <dbReference type="EMBL" id="MZQ83834.1"/>
    </source>
</evidence>
<comment type="subcellular location">
    <subcellularLocation>
        <location evidence="1">Cell membrane</location>
        <topology evidence="1">Multi-pass membrane protein</topology>
    </subcellularLocation>
</comment>
<keyword evidence="3" id="KW-1003">Cell membrane</keyword>
<evidence type="ECO:0000256" key="6">
    <source>
        <dbReference type="ARBA" id="ARBA00023136"/>
    </source>
</evidence>
<evidence type="ECO:0000256" key="3">
    <source>
        <dbReference type="ARBA" id="ARBA00022475"/>
    </source>
</evidence>
<dbReference type="RefSeq" id="WP_161407950.1">
    <property type="nucleotide sequence ID" value="NZ_WTUZ01000020.1"/>
</dbReference>
<feature type="transmembrane region" description="Helical" evidence="8">
    <location>
        <begin position="168"/>
        <end position="186"/>
    </location>
</feature>
<comment type="caution">
    <text evidence="10">The sequence shown here is derived from an EMBL/GenBank/DDBJ whole genome shotgun (WGS) entry which is preliminary data.</text>
</comment>
<dbReference type="SUPFAM" id="SSF53649">
    <property type="entry name" value="Alkaline phosphatase-like"/>
    <property type="match status" value="1"/>
</dbReference>
<keyword evidence="4 8" id="KW-0812">Transmembrane</keyword>
<evidence type="ECO:0000256" key="5">
    <source>
        <dbReference type="ARBA" id="ARBA00022989"/>
    </source>
</evidence>
<dbReference type="Pfam" id="PF00884">
    <property type="entry name" value="Sulfatase"/>
    <property type="match status" value="1"/>
</dbReference>
<dbReference type="AlphaFoldDB" id="A0A6L8V0Y0"/>
<feature type="transmembrane region" description="Helical" evidence="8">
    <location>
        <begin position="97"/>
        <end position="120"/>
    </location>
</feature>
<feature type="region of interest" description="Disordered" evidence="7">
    <location>
        <begin position="645"/>
        <end position="677"/>
    </location>
</feature>
<feature type="transmembrane region" description="Helical" evidence="8">
    <location>
        <begin position="140"/>
        <end position="161"/>
    </location>
</feature>
<gene>
    <name evidence="10" type="ORF">GQF01_17115</name>
</gene>
<dbReference type="InterPro" id="IPR050448">
    <property type="entry name" value="OpgB/LTA_synthase_biosynth"/>
</dbReference>
<reference evidence="10 11" key="1">
    <citation type="submission" date="2019-12" db="EMBL/GenBank/DDBJ databases">
        <title>Paenibacillus sp. nov. sp. isolated from soil.</title>
        <authorList>
            <person name="Kim J."/>
            <person name="Jeong S.E."/>
            <person name="Jung H.S."/>
            <person name="Jeon C.O."/>
        </authorList>
    </citation>
    <scope>NUCLEOTIDE SEQUENCE [LARGE SCALE GENOMIC DNA]</scope>
    <source>
        <strain evidence="10 11">5J-6</strain>
    </source>
</reference>
<keyword evidence="5 8" id="KW-1133">Transmembrane helix</keyword>
<dbReference type="GO" id="GO:0016740">
    <property type="term" value="F:transferase activity"/>
    <property type="evidence" value="ECO:0007669"/>
    <property type="project" value="UniProtKB-KW"/>
</dbReference>
<dbReference type="InterPro" id="IPR017850">
    <property type="entry name" value="Alkaline_phosphatase_core_sf"/>
</dbReference>
<keyword evidence="10" id="KW-0378">Hydrolase</keyword>
<keyword evidence="11" id="KW-1185">Reference proteome</keyword>
<comment type="pathway">
    <text evidence="2">Cell wall biogenesis; lipoteichoic acid biosynthesis.</text>
</comment>
<sequence length="677" mass="75041">MHLNLKPRSRLRKKPNKKMRPQRLGATISLVLFLILLPVLSVAGMELLERGSLHDTMSWITSNQSLFLLNAGITFCLLIFIYALVGSLAISGAISTLLLGLMALISYMKVTMIGEPFFPWDILLNKESMDIASLVTGKAALIRIGAIIVSIIVVLALRWIIPRTTISIISRVGLGLFSLYALYAFGIKTPLAGKILDHIGVNEIVWNQQENYANNGTALAFTLNVKNSIVQKPETYSDVAIGAVAANIESVSQAQTQPAMKKASVDTLQGKKPNVIFIMSEAFWDPTLLSNVTFSEDPLPTIHRLQKESTSGYLLSPQFGGGTSNVEFEVLTGNSMSFLPGGSIPYQQYVSKPVPSLASYFAGQGYKSMGIHSYEGWFWDRNSVYKQLGFESFKSSEHFVNPETKGYFISDAEVSRNIIDEVDKTEDPMFIYTVTMQNHGPYDDPRYGENQFKAEGNLTPQAKTILETYTQGAHDADQSLQMLIDHYQNSDEPTMIVFYGDHLPMLGLDYQVYKEAGFISTSNANAWSLDEVKKMHSIPLVTWSNFDMPKQDIPLLSDSFLGAHVLDMLHMEKPANFTLNAELAAQVPGLLSNLVVDQDQTLHAEAPESAKTLIDDYRNVQYDLLFGKQYLAGYIDHDYLTKASQPSYNAEFDQPDSKLRAEGDSGSPPEAKPVSAQ</sequence>
<keyword evidence="6 8" id="KW-0472">Membrane</keyword>
<evidence type="ECO:0000259" key="9">
    <source>
        <dbReference type="Pfam" id="PF00884"/>
    </source>
</evidence>
<dbReference type="Proteomes" id="UP000481087">
    <property type="component" value="Unassembled WGS sequence"/>
</dbReference>
<dbReference type="PANTHER" id="PTHR47371">
    <property type="entry name" value="LIPOTEICHOIC ACID SYNTHASE"/>
    <property type="match status" value="1"/>
</dbReference>
<dbReference type="GO" id="GO:0005886">
    <property type="term" value="C:plasma membrane"/>
    <property type="evidence" value="ECO:0007669"/>
    <property type="project" value="UniProtKB-SubCell"/>
</dbReference>
<feature type="region of interest" description="Disordered" evidence="7">
    <location>
        <begin position="1"/>
        <end position="20"/>
    </location>
</feature>
<evidence type="ECO:0000313" key="11">
    <source>
        <dbReference type="Proteomes" id="UP000481087"/>
    </source>
</evidence>
<dbReference type="InterPro" id="IPR000917">
    <property type="entry name" value="Sulfatase_N"/>
</dbReference>
<evidence type="ECO:0000256" key="8">
    <source>
        <dbReference type="SAM" id="Phobius"/>
    </source>
</evidence>
<dbReference type="CDD" id="cd16015">
    <property type="entry name" value="LTA_synthase"/>
    <property type="match status" value="1"/>
</dbReference>
<evidence type="ECO:0000256" key="7">
    <source>
        <dbReference type="SAM" id="MobiDB-lite"/>
    </source>
</evidence>
<dbReference type="EMBL" id="WTUZ01000020">
    <property type="protein sequence ID" value="MZQ83834.1"/>
    <property type="molecule type" value="Genomic_DNA"/>
</dbReference>
<organism evidence="10 11">
    <name type="scientific">Paenibacillus silvestris</name>
    <dbReference type="NCBI Taxonomy" id="2606219"/>
    <lineage>
        <taxon>Bacteria</taxon>
        <taxon>Bacillati</taxon>
        <taxon>Bacillota</taxon>
        <taxon>Bacilli</taxon>
        <taxon>Bacillales</taxon>
        <taxon>Paenibacillaceae</taxon>
        <taxon>Paenibacillus</taxon>
    </lineage>
</organism>
<keyword evidence="10" id="KW-0808">Transferase</keyword>